<name>A0A9P9YBQ4_9MUSC</name>
<evidence type="ECO:0000313" key="7">
    <source>
        <dbReference type="Proteomes" id="UP001059596"/>
    </source>
</evidence>
<dbReference type="EMBL" id="JAMKOV010000085">
    <property type="protein sequence ID" value="KAI8034059.1"/>
    <property type="molecule type" value="Genomic_DNA"/>
</dbReference>
<dbReference type="AlphaFoldDB" id="A0A9P9YBQ4"/>
<dbReference type="Pfam" id="PF11566">
    <property type="entry name" value="PI31_Prot_N"/>
    <property type="match status" value="1"/>
</dbReference>
<evidence type="ECO:0000256" key="1">
    <source>
        <dbReference type="ARBA" id="ARBA00006405"/>
    </source>
</evidence>
<evidence type="ECO:0000256" key="4">
    <source>
        <dbReference type="SAM" id="MobiDB-lite"/>
    </source>
</evidence>
<feature type="region of interest" description="Disordered" evidence="4">
    <location>
        <begin position="1"/>
        <end position="36"/>
    </location>
</feature>
<organism evidence="6 7">
    <name type="scientific">Drosophila gunungcola</name>
    <name type="common">fruit fly</name>
    <dbReference type="NCBI Taxonomy" id="103775"/>
    <lineage>
        <taxon>Eukaryota</taxon>
        <taxon>Metazoa</taxon>
        <taxon>Ecdysozoa</taxon>
        <taxon>Arthropoda</taxon>
        <taxon>Hexapoda</taxon>
        <taxon>Insecta</taxon>
        <taxon>Pterygota</taxon>
        <taxon>Neoptera</taxon>
        <taxon>Endopterygota</taxon>
        <taxon>Diptera</taxon>
        <taxon>Brachycera</taxon>
        <taxon>Muscomorpha</taxon>
        <taxon>Ephydroidea</taxon>
        <taxon>Drosophilidae</taxon>
        <taxon>Drosophila</taxon>
        <taxon>Sophophora</taxon>
    </lineage>
</organism>
<dbReference type="GO" id="GO:0000502">
    <property type="term" value="C:proteasome complex"/>
    <property type="evidence" value="ECO:0007669"/>
    <property type="project" value="UniProtKB-KW"/>
</dbReference>
<dbReference type="Gene3D" id="3.40.1000.30">
    <property type="match status" value="1"/>
</dbReference>
<evidence type="ECO:0000256" key="2">
    <source>
        <dbReference type="ARBA" id="ARBA00015575"/>
    </source>
</evidence>
<dbReference type="Proteomes" id="UP001059596">
    <property type="component" value="Unassembled WGS sequence"/>
</dbReference>
<feature type="domain" description="PI31 proteasome regulator N-terminal" evidence="5">
    <location>
        <begin position="51"/>
        <end position="195"/>
    </location>
</feature>
<sequence>METPETTSSSDLSQISLQSLEVEGAGKTETKTESDAEIEPCDWQSLFHSIQPNIRKRSDLLMALAHFLITKEYRLRSIKNASDFGAGGSTITSTSTNTSELLPKNWNRDAHRYAMHYIDELGNQYVLLAKLSRKDLVISLQNSTSKRMSIACLQPENLVKSTSKSYLAKCIPKAEKMINRLRFDLVDPVVRGTKRTADGPFFAQEMIKRKKLLLQNSQPSRVTFNLSEKHPCTRGQ</sequence>
<keyword evidence="7" id="KW-1185">Reference proteome</keyword>
<gene>
    <name evidence="6" type="ORF">M5D96_013219</name>
</gene>
<dbReference type="InterPro" id="IPR021625">
    <property type="entry name" value="PI31_Prot_N"/>
</dbReference>
<evidence type="ECO:0000256" key="3">
    <source>
        <dbReference type="ARBA" id="ARBA00022942"/>
    </source>
</evidence>
<proteinExistence type="inferred from homology"/>
<dbReference type="OrthoDB" id="68090at2759"/>
<comment type="similarity">
    <text evidence="1">Belongs to the proteasome inhibitor PI31 family.</text>
</comment>
<protein>
    <recommendedName>
        <fullName evidence="2">Proteasome inhibitor PI31 subunit</fullName>
    </recommendedName>
</protein>
<feature type="compositionally biased region" description="Low complexity" evidence="4">
    <location>
        <begin position="8"/>
        <end position="20"/>
    </location>
</feature>
<evidence type="ECO:0000259" key="5">
    <source>
        <dbReference type="Pfam" id="PF11566"/>
    </source>
</evidence>
<keyword evidence="3" id="KW-0647">Proteasome</keyword>
<accession>A0A9P9YBQ4</accession>
<dbReference type="PANTHER" id="PTHR13266:SF1">
    <property type="entry name" value="PROTEASOME INHIBITOR PI31 SUBUNIT"/>
    <property type="match status" value="1"/>
</dbReference>
<reference evidence="6" key="1">
    <citation type="journal article" date="2023" name="Genome Biol. Evol.">
        <title>Long-read-based Genome Assembly of Drosophila gunungcola Reveals Fewer Chemosensory Genes in Flower-breeding Species.</title>
        <authorList>
            <person name="Negi A."/>
            <person name="Liao B.Y."/>
            <person name="Yeh S.D."/>
        </authorList>
    </citation>
    <scope>NUCLEOTIDE SEQUENCE</scope>
    <source>
        <strain evidence="6">Sukarami</strain>
    </source>
</reference>
<comment type="caution">
    <text evidence="6">The sequence shown here is derived from an EMBL/GenBank/DDBJ whole genome shotgun (WGS) entry which is preliminary data.</text>
</comment>
<dbReference type="GO" id="GO:0043161">
    <property type="term" value="P:proteasome-mediated ubiquitin-dependent protein catabolic process"/>
    <property type="evidence" value="ECO:0007669"/>
    <property type="project" value="InterPro"/>
</dbReference>
<dbReference type="GO" id="GO:0004866">
    <property type="term" value="F:endopeptidase inhibitor activity"/>
    <property type="evidence" value="ECO:0007669"/>
    <property type="project" value="InterPro"/>
</dbReference>
<dbReference type="GO" id="GO:0070628">
    <property type="term" value="F:proteasome binding"/>
    <property type="evidence" value="ECO:0007669"/>
    <property type="project" value="InterPro"/>
</dbReference>
<dbReference type="InterPro" id="IPR045128">
    <property type="entry name" value="PI31-like"/>
</dbReference>
<dbReference type="PANTHER" id="PTHR13266">
    <property type="entry name" value="PROTEASOME INHIBITOR"/>
    <property type="match status" value="1"/>
</dbReference>
<feature type="compositionally biased region" description="Basic and acidic residues" evidence="4">
    <location>
        <begin position="24"/>
        <end position="34"/>
    </location>
</feature>
<evidence type="ECO:0000313" key="6">
    <source>
        <dbReference type="EMBL" id="KAI8034059.1"/>
    </source>
</evidence>